<dbReference type="AlphaFoldDB" id="A0A6A5RSG0"/>
<dbReference type="OrthoDB" id="10374841at2759"/>
<evidence type="ECO:0000256" key="1">
    <source>
        <dbReference type="SAM" id="MobiDB-lite"/>
    </source>
</evidence>
<sequence length="154" mass="16978">MHRRPSLQFNIEQANLLPSLPLTPSRKPRDHITYKDYIAILRGDPKKAECLVHWQRTGRALGEGLGVTNEHDKQKRAAPAEPGYYTNKSHQQPSGALSCHMMGVSKPEHSKMVHKVNASGEFVKSPKQPLSKGPETADSGDDVFAEPLSSKTTA</sequence>
<organism evidence="2 3">
    <name type="scientific">Didymella exigua CBS 183.55</name>
    <dbReference type="NCBI Taxonomy" id="1150837"/>
    <lineage>
        <taxon>Eukaryota</taxon>
        <taxon>Fungi</taxon>
        <taxon>Dikarya</taxon>
        <taxon>Ascomycota</taxon>
        <taxon>Pezizomycotina</taxon>
        <taxon>Dothideomycetes</taxon>
        <taxon>Pleosporomycetidae</taxon>
        <taxon>Pleosporales</taxon>
        <taxon>Pleosporineae</taxon>
        <taxon>Didymellaceae</taxon>
        <taxon>Didymella</taxon>
    </lineage>
</organism>
<feature type="compositionally biased region" description="Polar residues" evidence="1">
    <location>
        <begin position="86"/>
        <end position="95"/>
    </location>
</feature>
<protein>
    <submittedName>
        <fullName evidence="2">Uncharacterized protein</fullName>
    </submittedName>
</protein>
<evidence type="ECO:0000313" key="2">
    <source>
        <dbReference type="EMBL" id="KAF1928437.1"/>
    </source>
</evidence>
<name>A0A6A5RSG0_9PLEO</name>
<gene>
    <name evidence="2" type="ORF">M421DRAFT_92680</name>
</gene>
<dbReference type="EMBL" id="ML978969">
    <property type="protein sequence ID" value="KAF1928437.1"/>
    <property type="molecule type" value="Genomic_DNA"/>
</dbReference>
<reference evidence="2" key="1">
    <citation type="journal article" date="2020" name="Stud. Mycol.">
        <title>101 Dothideomycetes genomes: a test case for predicting lifestyles and emergence of pathogens.</title>
        <authorList>
            <person name="Haridas S."/>
            <person name="Albert R."/>
            <person name="Binder M."/>
            <person name="Bloem J."/>
            <person name="Labutti K."/>
            <person name="Salamov A."/>
            <person name="Andreopoulos B."/>
            <person name="Baker S."/>
            <person name="Barry K."/>
            <person name="Bills G."/>
            <person name="Bluhm B."/>
            <person name="Cannon C."/>
            <person name="Castanera R."/>
            <person name="Culley D."/>
            <person name="Daum C."/>
            <person name="Ezra D."/>
            <person name="Gonzalez J."/>
            <person name="Henrissat B."/>
            <person name="Kuo A."/>
            <person name="Liang C."/>
            <person name="Lipzen A."/>
            <person name="Lutzoni F."/>
            <person name="Magnuson J."/>
            <person name="Mondo S."/>
            <person name="Nolan M."/>
            <person name="Ohm R."/>
            <person name="Pangilinan J."/>
            <person name="Park H.-J."/>
            <person name="Ramirez L."/>
            <person name="Alfaro M."/>
            <person name="Sun H."/>
            <person name="Tritt A."/>
            <person name="Yoshinaga Y."/>
            <person name="Zwiers L.-H."/>
            <person name="Turgeon B."/>
            <person name="Goodwin S."/>
            <person name="Spatafora J."/>
            <person name="Crous P."/>
            <person name="Grigoriev I."/>
        </authorList>
    </citation>
    <scope>NUCLEOTIDE SEQUENCE</scope>
    <source>
        <strain evidence="2">CBS 183.55</strain>
    </source>
</reference>
<feature type="region of interest" description="Disordered" evidence="1">
    <location>
        <begin position="65"/>
        <end position="95"/>
    </location>
</feature>
<evidence type="ECO:0000313" key="3">
    <source>
        <dbReference type="Proteomes" id="UP000800082"/>
    </source>
</evidence>
<dbReference type="RefSeq" id="XP_033448689.1">
    <property type="nucleotide sequence ID" value="XM_033598053.1"/>
</dbReference>
<feature type="region of interest" description="Disordered" evidence="1">
    <location>
        <begin position="116"/>
        <end position="154"/>
    </location>
</feature>
<dbReference type="GeneID" id="54355720"/>
<proteinExistence type="predicted"/>
<accession>A0A6A5RSG0</accession>
<dbReference type="Proteomes" id="UP000800082">
    <property type="component" value="Unassembled WGS sequence"/>
</dbReference>
<keyword evidence="3" id="KW-1185">Reference proteome</keyword>